<feature type="domain" description="Zinc finger CGNR" evidence="1">
    <location>
        <begin position="157"/>
        <end position="199"/>
    </location>
</feature>
<reference evidence="2 3" key="1">
    <citation type="submission" date="2018-10" db="EMBL/GenBank/DDBJ databases">
        <authorList>
            <person name="Li J."/>
        </authorList>
    </citation>
    <scope>NUCLEOTIDE SEQUENCE [LARGE SCALE GENOMIC DNA]</scope>
    <source>
        <strain evidence="2 3">IF 016277</strain>
    </source>
</reference>
<dbReference type="InterPro" id="IPR021005">
    <property type="entry name" value="Znf_CGNR"/>
</dbReference>
<gene>
    <name evidence="2" type="ORF">D9V32_15705</name>
</gene>
<dbReference type="InterPro" id="IPR023286">
    <property type="entry name" value="ABATE_dom_sf"/>
</dbReference>
<dbReference type="EMBL" id="RCUX01000019">
    <property type="protein sequence ID" value="RLP72241.1"/>
    <property type="molecule type" value="Genomic_DNA"/>
</dbReference>
<organism evidence="2 3">
    <name type="scientific">Mycetocola tolaasinivorans</name>
    <dbReference type="NCBI Taxonomy" id="76635"/>
    <lineage>
        <taxon>Bacteria</taxon>
        <taxon>Bacillati</taxon>
        <taxon>Actinomycetota</taxon>
        <taxon>Actinomycetes</taxon>
        <taxon>Micrococcales</taxon>
        <taxon>Microbacteriaceae</taxon>
        <taxon>Mycetocola</taxon>
    </lineage>
</organism>
<dbReference type="Proteomes" id="UP000272503">
    <property type="component" value="Unassembled WGS sequence"/>
</dbReference>
<dbReference type="SUPFAM" id="SSF160904">
    <property type="entry name" value="Jann2411-like"/>
    <property type="match status" value="1"/>
</dbReference>
<dbReference type="OrthoDB" id="123307at2"/>
<evidence type="ECO:0000313" key="2">
    <source>
        <dbReference type="EMBL" id="RLP72241.1"/>
    </source>
</evidence>
<dbReference type="PANTHER" id="PTHR35525">
    <property type="entry name" value="BLL6575 PROTEIN"/>
    <property type="match status" value="1"/>
</dbReference>
<name>A0A3L6ZXN5_9MICO</name>
<dbReference type="Pfam" id="PF11706">
    <property type="entry name" value="zf-CGNR"/>
    <property type="match status" value="1"/>
</dbReference>
<keyword evidence="3" id="KW-1185">Reference proteome</keyword>
<dbReference type="Gene3D" id="1.10.3300.10">
    <property type="entry name" value="Jann2411-like domain"/>
    <property type="match status" value="1"/>
</dbReference>
<sequence length="216" mass="23479">MDQNGETVSTGQDFRSREGVTWLFDSGSTALDFCYTGAWGAADGHLDETVEQLDTPAALSAWLNTRIPCSPATDRDLQDAQALRSTIARIARALADEYPPAGTDIDMLNLYAATPDVPARLAGGARQAGRTEPRAAQVLASIARDAVALFSGRLAGRLRHCAADDCDLVYFDSSRAGTRRWCSMQRCGNRDKVRRHRARLAERTQLALAGNRLPTL</sequence>
<evidence type="ECO:0000259" key="1">
    <source>
        <dbReference type="Pfam" id="PF11706"/>
    </source>
</evidence>
<evidence type="ECO:0000313" key="3">
    <source>
        <dbReference type="Proteomes" id="UP000272503"/>
    </source>
</evidence>
<proteinExistence type="predicted"/>
<dbReference type="AlphaFoldDB" id="A0A3L6ZXN5"/>
<comment type="caution">
    <text evidence="2">The sequence shown here is derived from an EMBL/GenBank/DDBJ whole genome shotgun (WGS) entry which is preliminary data.</text>
</comment>
<protein>
    <submittedName>
        <fullName evidence="2">Zf-CGNR multi-domain protein</fullName>
    </submittedName>
</protein>
<dbReference type="PANTHER" id="PTHR35525:SF3">
    <property type="entry name" value="BLL6575 PROTEIN"/>
    <property type="match status" value="1"/>
</dbReference>
<accession>A0A3L6ZXN5</accession>
<dbReference type="Pfam" id="PF07336">
    <property type="entry name" value="ABATE"/>
    <property type="match status" value="1"/>
</dbReference>
<dbReference type="InterPro" id="IPR010852">
    <property type="entry name" value="ABATE"/>
</dbReference>